<protein>
    <recommendedName>
        <fullName evidence="4">DUF4083 domain-containing protein</fullName>
    </recommendedName>
</protein>
<accession>A0ABT9Z791</accession>
<keyword evidence="3" id="KW-1185">Reference proteome</keyword>
<evidence type="ECO:0008006" key="4">
    <source>
        <dbReference type="Google" id="ProtNLM"/>
    </source>
</evidence>
<proteinExistence type="predicted"/>
<comment type="caution">
    <text evidence="2">The sequence shown here is derived from an EMBL/GenBank/DDBJ whole genome shotgun (WGS) entry which is preliminary data.</text>
</comment>
<sequence length="54" mass="6419">MWIDLFTIAPLIVILFNIAVIVFVIWYLLRFLKLQQERNAILKSISEKLDSLKK</sequence>
<keyword evidence="1" id="KW-0812">Transmembrane</keyword>
<reference evidence="2 3" key="1">
    <citation type="submission" date="2023-07" db="EMBL/GenBank/DDBJ databases">
        <title>Genomic Encyclopedia of Type Strains, Phase IV (KMG-IV): sequencing the most valuable type-strain genomes for metagenomic binning, comparative biology and taxonomic classification.</title>
        <authorList>
            <person name="Goeker M."/>
        </authorList>
    </citation>
    <scope>NUCLEOTIDE SEQUENCE [LARGE SCALE GENOMIC DNA]</scope>
    <source>
        <strain evidence="2 3">DSM 17723</strain>
    </source>
</reference>
<evidence type="ECO:0000313" key="2">
    <source>
        <dbReference type="EMBL" id="MDQ0227809.1"/>
    </source>
</evidence>
<name>A0ABT9Z791_9BACI</name>
<gene>
    <name evidence="2" type="ORF">J2S02_004156</name>
</gene>
<keyword evidence="1" id="KW-0472">Membrane</keyword>
<evidence type="ECO:0000256" key="1">
    <source>
        <dbReference type="SAM" id="Phobius"/>
    </source>
</evidence>
<dbReference type="Proteomes" id="UP001232245">
    <property type="component" value="Unassembled WGS sequence"/>
</dbReference>
<organism evidence="2 3">
    <name type="scientific">Metabacillus niabensis</name>
    <dbReference type="NCBI Taxonomy" id="324854"/>
    <lineage>
        <taxon>Bacteria</taxon>
        <taxon>Bacillati</taxon>
        <taxon>Bacillota</taxon>
        <taxon>Bacilli</taxon>
        <taxon>Bacillales</taxon>
        <taxon>Bacillaceae</taxon>
        <taxon>Metabacillus</taxon>
    </lineage>
</organism>
<evidence type="ECO:0000313" key="3">
    <source>
        <dbReference type="Proteomes" id="UP001232245"/>
    </source>
</evidence>
<feature type="transmembrane region" description="Helical" evidence="1">
    <location>
        <begin position="6"/>
        <end position="29"/>
    </location>
</feature>
<dbReference type="EMBL" id="JAUSTZ010000011">
    <property type="protein sequence ID" value="MDQ0227809.1"/>
    <property type="molecule type" value="Genomic_DNA"/>
</dbReference>
<keyword evidence="1" id="KW-1133">Transmembrane helix</keyword>